<dbReference type="PANTHER" id="PTHR12138:SF152">
    <property type="entry name" value="C2H2-TYPE DOMAIN-CONTAINING PROTEIN"/>
    <property type="match status" value="1"/>
</dbReference>
<dbReference type="PRINTS" id="PR02045">
    <property type="entry name" value="F138DOMAIN"/>
</dbReference>
<dbReference type="VEuPathDB" id="HostDB:ENSMMUG00000051212"/>
<dbReference type="STRING" id="9544.ENSMMUP00000063118"/>
<reference evidence="2" key="2">
    <citation type="submission" date="2019-01" db="EMBL/GenBank/DDBJ databases">
        <authorList>
            <person name="Graves T."/>
            <person name="Eichler E.E."/>
            <person name="Wilson R.K."/>
        </authorList>
    </citation>
    <scope>NUCLEOTIDE SEQUENCE [LARGE SCALE GENOMIC DNA]</scope>
    <source>
        <strain evidence="2">17573</strain>
    </source>
</reference>
<keyword evidence="1" id="KW-0472">Membrane</keyword>
<organism evidence="2 3">
    <name type="scientific">Macaca mulatta</name>
    <name type="common">Rhesus macaque</name>
    <dbReference type="NCBI Taxonomy" id="9544"/>
    <lineage>
        <taxon>Eukaryota</taxon>
        <taxon>Metazoa</taxon>
        <taxon>Chordata</taxon>
        <taxon>Craniata</taxon>
        <taxon>Vertebrata</taxon>
        <taxon>Euteleostomi</taxon>
        <taxon>Mammalia</taxon>
        <taxon>Eutheria</taxon>
        <taxon>Euarchontoglires</taxon>
        <taxon>Primates</taxon>
        <taxon>Haplorrhini</taxon>
        <taxon>Catarrhini</taxon>
        <taxon>Cercopithecidae</taxon>
        <taxon>Cercopithecinae</taxon>
        <taxon>Macaca</taxon>
    </lineage>
</organism>
<evidence type="ECO:0000313" key="3">
    <source>
        <dbReference type="Proteomes" id="UP000006718"/>
    </source>
</evidence>
<dbReference type="Proteomes" id="UP000006718">
    <property type="component" value="Chromosome 14"/>
</dbReference>
<evidence type="ECO:0000313" key="2">
    <source>
        <dbReference type="Ensembl" id="ENSMMUP00000063118.1"/>
    </source>
</evidence>
<name>A0A5F7ZEQ8_MACMU</name>
<dbReference type="PANTHER" id="PTHR12138">
    <property type="entry name" value="PRIMATE-EXPANDED PROTEIN FAMILY"/>
    <property type="match status" value="1"/>
</dbReference>
<dbReference type="OMA" id="DCHHAQL"/>
<dbReference type="InParanoid" id="A0A5F7ZEQ8"/>
<accession>A0A5F7ZEQ8</accession>
<protein>
    <submittedName>
        <fullName evidence="2">Uncharacterized protein</fullName>
    </submittedName>
</protein>
<sequence length="114" mass="12445">FFFFSFLRQGLTLLPRLECNGVISAHCNLHLPGSSDSLASVSLVAGITVTYHCAWLIFVFLVETRFHHVGQAGLELLPSGDPPISAFQSAGITGLSHRTQPIFSALNYLLNLFL</sequence>
<evidence type="ECO:0000256" key="1">
    <source>
        <dbReference type="SAM" id="Phobius"/>
    </source>
</evidence>
<reference evidence="2" key="3">
    <citation type="submission" date="2025-08" db="UniProtKB">
        <authorList>
            <consortium name="Ensembl"/>
        </authorList>
    </citation>
    <scope>IDENTIFICATION</scope>
    <source>
        <strain evidence="2">17573</strain>
    </source>
</reference>
<feature type="transmembrane region" description="Helical" evidence="1">
    <location>
        <begin position="38"/>
        <end position="62"/>
    </location>
</feature>
<dbReference type="AlphaFoldDB" id="A0A5F7ZEQ8"/>
<dbReference type="GeneTree" id="ENSGT01150000286943"/>
<reference evidence="2" key="4">
    <citation type="submission" date="2025-09" db="UniProtKB">
        <authorList>
            <consortium name="Ensembl"/>
        </authorList>
    </citation>
    <scope>IDENTIFICATION</scope>
    <source>
        <strain evidence="2">17573</strain>
    </source>
</reference>
<dbReference type="Ensembl" id="ENSMMUT00000082442.1">
    <property type="protein sequence ID" value="ENSMMUP00000063118.1"/>
    <property type="gene ID" value="ENSMMUG00000051212.1"/>
</dbReference>
<keyword evidence="1" id="KW-1133">Transmembrane helix</keyword>
<keyword evidence="3" id="KW-1185">Reference proteome</keyword>
<keyword evidence="1" id="KW-0812">Transmembrane</keyword>
<reference evidence="3" key="1">
    <citation type="journal article" date="2007" name="Science">
        <title>Evolutionary and biomedical insights from the rhesus macaque genome.</title>
        <authorList>
            <person name="Gibbs R.A."/>
            <person name="Rogers J."/>
            <person name="Katze M.G."/>
            <person name="Bumgarner R."/>
            <person name="Weinstock G.M."/>
            <person name="Mardis E.R."/>
            <person name="Remington K.A."/>
            <person name="Strausberg R.L."/>
            <person name="Venter J.C."/>
            <person name="Wilson R.K."/>
            <person name="Batzer M.A."/>
            <person name="Bustamante C.D."/>
            <person name="Eichler E.E."/>
            <person name="Hahn M.W."/>
            <person name="Hardison R.C."/>
            <person name="Makova K.D."/>
            <person name="Miller W."/>
            <person name="Milosavljevic A."/>
            <person name="Palermo R.E."/>
            <person name="Siepel A."/>
            <person name="Sikela J.M."/>
            <person name="Attaway T."/>
            <person name="Bell S."/>
            <person name="Bernard K.E."/>
            <person name="Buhay C.J."/>
            <person name="Chandrabose M.N."/>
            <person name="Dao M."/>
            <person name="Davis C."/>
            <person name="Delehaunty K.D."/>
            <person name="Ding Y."/>
            <person name="Dinh H.H."/>
            <person name="Dugan-Rocha S."/>
            <person name="Fulton L.A."/>
            <person name="Gabisi R.A."/>
            <person name="Garner T.T."/>
            <person name="Godfrey J."/>
            <person name="Hawes A.C."/>
            <person name="Hernandez J."/>
            <person name="Hines S."/>
            <person name="Holder M."/>
            <person name="Hume J."/>
            <person name="Jhangiani S.N."/>
            <person name="Joshi V."/>
            <person name="Khan Z.M."/>
            <person name="Kirkness E.F."/>
            <person name="Cree A."/>
            <person name="Fowler R.G."/>
            <person name="Lee S."/>
            <person name="Lewis L.R."/>
            <person name="Li Z."/>
            <person name="Liu Y.-S."/>
            <person name="Moore S.M."/>
            <person name="Muzny D."/>
            <person name="Nazareth L.V."/>
            <person name="Ngo D.N."/>
            <person name="Okwuonu G.O."/>
            <person name="Pai G."/>
            <person name="Parker D."/>
            <person name="Paul H.A."/>
            <person name="Pfannkoch C."/>
            <person name="Pohl C.S."/>
            <person name="Rogers Y.-H.C."/>
            <person name="Ruiz S.J."/>
            <person name="Sabo A."/>
            <person name="Santibanez J."/>
            <person name="Schneider B.W."/>
            <person name="Smith S.M."/>
            <person name="Sodergren E."/>
            <person name="Svatek A.F."/>
            <person name="Utterback T.R."/>
            <person name="Vattathil S."/>
            <person name="Warren W."/>
            <person name="White C.S."/>
            <person name="Chinwalla A.T."/>
            <person name="Feng Y."/>
            <person name="Halpern A.L."/>
            <person name="Hillier L.W."/>
            <person name="Huang X."/>
            <person name="Minx P."/>
            <person name="Nelson J.O."/>
            <person name="Pepin K.H."/>
            <person name="Qin X."/>
            <person name="Sutton G.G."/>
            <person name="Venter E."/>
            <person name="Walenz B.P."/>
            <person name="Wallis J.W."/>
            <person name="Worley K.C."/>
            <person name="Yang S.-P."/>
            <person name="Jones S.M."/>
            <person name="Marra M.A."/>
            <person name="Rocchi M."/>
            <person name="Schein J.E."/>
            <person name="Baertsch R."/>
            <person name="Clarke L."/>
            <person name="Csuros M."/>
            <person name="Glasscock J."/>
            <person name="Harris R.A."/>
            <person name="Havlak P."/>
            <person name="Jackson A.R."/>
            <person name="Jiang H."/>
            <person name="Liu Y."/>
            <person name="Messina D.N."/>
            <person name="Shen Y."/>
            <person name="Song H.X.-Z."/>
            <person name="Wylie T."/>
            <person name="Zhang L."/>
            <person name="Birney E."/>
            <person name="Han K."/>
            <person name="Konkel M.K."/>
            <person name="Lee J."/>
            <person name="Smit A.F.A."/>
            <person name="Ullmer B."/>
            <person name="Wang H."/>
            <person name="Xing J."/>
            <person name="Burhans R."/>
            <person name="Cheng Z."/>
            <person name="Karro J.E."/>
            <person name="Ma J."/>
            <person name="Raney B."/>
            <person name="She X."/>
            <person name="Cox M.J."/>
            <person name="Demuth J.P."/>
            <person name="Dumas L.J."/>
            <person name="Han S.-G."/>
            <person name="Hopkins J."/>
            <person name="Karimpour-Fard A."/>
            <person name="Kim Y.H."/>
            <person name="Pollack J.R."/>
            <person name="Vinar T."/>
            <person name="Addo-Quaye C."/>
            <person name="Degenhardt J."/>
            <person name="Denby A."/>
            <person name="Hubisz M.J."/>
            <person name="Indap A."/>
            <person name="Kosiol C."/>
            <person name="Lahn B.T."/>
            <person name="Lawson H.A."/>
            <person name="Marklein A."/>
            <person name="Nielsen R."/>
            <person name="Vallender E.J."/>
            <person name="Clark A.G."/>
            <person name="Ferguson B."/>
            <person name="Hernandez R.D."/>
            <person name="Hirani K."/>
            <person name="Kehrer-Sawatzki H."/>
            <person name="Kolb J."/>
            <person name="Patil S."/>
            <person name="Pu L.-L."/>
            <person name="Ren Y."/>
            <person name="Smith D.G."/>
            <person name="Wheeler D.A."/>
            <person name="Schenck I."/>
            <person name="Ball E.V."/>
            <person name="Chen R."/>
            <person name="Cooper D.N."/>
            <person name="Giardine B."/>
            <person name="Hsu F."/>
            <person name="Kent W.J."/>
            <person name="Lesk A."/>
            <person name="Nelson D.L."/>
            <person name="O'brien W.E."/>
            <person name="Pruefer K."/>
            <person name="Stenson P.D."/>
            <person name="Wallace J.C."/>
            <person name="Ke H."/>
            <person name="Liu X.-M."/>
            <person name="Wang P."/>
            <person name="Xiang A.P."/>
            <person name="Yang F."/>
            <person name="Barber G.P."/>
            <person name="Haussler D."/>
            <person name="Karolchik D."/>
            <person name="Kern A.D."/>
            <person name="Kuhn R.M."/>
            <person name="Smith K.E."/>
            <person name="Zwieg A.S."/>
        </authorList>
    </citation>
    <scope>NUCLEOTIDE SEQUENCE [LARGE SCALE GENOMIC DNA]</scope>
    <source>
        <strain evidence="3">17573</strain>
    </source>
</reference>
<proteinExistence type="predicted"/>